<evidence type="ECO:0000313" key="3">
    <source>
        <dbReference type="EMBL" id="GFM32321.1"/>
    </source>
</evidence>
<gene>
    <name evidence="3" type="ORF">DSM101010T_06860</name>
</gene>
<dbReference type="Pfam" id="PF25678">
    <property type="entry name" value="DUF7946"/>
    <property type="match status" value="1"/>
</dbReference>
<feature type="coiled-coil region" evidence="1">
    <location>
        <begin position="120"/>
        <end position="154"/>
    </location>
</feature>
<evidence type="ECO:0000313" key="4">
    <source>
        <dbReference type="Proteomes" id="UP000503840"/>
    </source>
</evidence>
<feature type="domain" description="DUF7946" evidence="2">
    <location>
        <begin position="19"/>
        <end position="142"/>
    </location>
</feature>
<dbReference type="Proteomes" id="UP000503840">
    <property type="component" value="Unassembled WGS sequence"/>
</dbReference>
<dbReference type="EMBL" id="BLVO01000005">
    <property type="protein sequence ID" value="GFM32321.1"/>
    <property type="molecule type" value="Genomic_DNA"/>
</dbReference>
<keyword evidence="1" id="KW-0175">Coiled coil</keyword>
<keyword evidence="4" id="KW-1185">Reference proteome</keyword>
<organism evidence="3 4">
    <name type="scientific">Desulfovibrio subterraneus</name>
    <dbReference type="NCBI Taxonomy" id="2718620"/>
    <lineage>
        <taxon>Bacteria</taxon>
        <taxon>Pseudomonadati</taxon>
        <taxon>Thermodesulfobacteriota</taxon>
        <taxon>Desulfovibrionia</taxon>
        <taxon>Desulfovibrionales</taxon>
        <taxon>Desulfovibrionaceae</taxon>
        <taxon>Desulfovibrio</taxon>
    </lineage>
</organism>
<proteinExistence type="predicted"/>
<name>A0A7J0BGJ7_9BACT</name>
<dbReference type="InterPro" id="IPR057706">
    <property type="entry name" value="DUF7946"/>
</dbReference>
<dbReference type="RefSeq" id="WP_174404031.1">
    <property type="nucleotide sequence ID" value="NZ_BLVO01000005.1"/>
</dbReference>
<dbReference type="AlphaFoldDB" id="A0A7J0BGJ7"/>
<protein>
    <recommendedName>
        <fullName evidence="2">DUF7946 domain-containing protein</fullName>
    </recommendedName>
</protein>
<accession>A0A7J0BGJ7</accession>
<reference evidence="3 4" key="1">
    <citation type="submission" date="2020-05" db="EMBL/GenBank/DDBJ databases">
        <title>Draft genome sequence of Desulfovibrio sp. strain HN2T.</title>
        <authorList>
            <person name="Ueno A."/>
            <person name="Tamazawa S."/>
            <person name="Tamamura S."/>
            <person name="Murakami T."/>
            <person name="Kiyama T."/>
            <person name="Inomata H."/>
            <person name="Amano Y."/>
            <person name="Miyakawa K."/>
            <person name="Tamaki H."/>
            <person name="Naganuma T."/>
            <person name="Kaneko K."/>
        </authorList>
    </citation>
    <scope>NUCLEOTIDE SEQUENCE [LARGE SCALE GENOMIC DNA]</scope>
    <source>
        <strain evidence="3 4">HN2</strain>
    </source>
</reference>
<evidence type="ECO:0000256" key="1">
    <source>
        <dbReference type="SAM" id="Coils"/>
    </source>
</evidence>
<sequence>MQLSLFGDTPQEPAAGSLHLKYSGEATEKHSINAELYARSLLGFDRSFKRTNRFLLGHATNLEVQAEQPSSFKGMLEYALSPQGKNDIAFWLAIMSFFGIDAKSFAKVPMLLFELLIDLIKKAKGKKEQLREHIKKLELDKEATEKLQRLVENNELRRSLDEMTFLLEFAGLEAMEIQQPGLATVTITKKERPYFIAQPEDEVTVESDDKVVSIIYLSPERSKWQFKSGASEFWAEVLDTKFLDKMQDKNLDEIIDLKFSATVEKTTTKEAHTKQIKVSRTISNFTMFSSPTQIPLL</sequence>
<comment type="caution">
    <text evidence="3">The sequence shown here is derived from an EMBL/GenBank/DDBJ whole genome shotgun (WGS) entry which is preliminary data.</text>
</comment>
<evidence type="ECO:0000259" key="2">
    <source>
        <dbReference type="Pfam" id="PF25678"/>
    </source>
</evidence>